<gene>
    <name evidence="1" type="ORF">Selli1_27560</name>
</gene>
<dbReference type="EMBL" id="BSBO01000032">
    <property type="protein sequence ID" value="GLG05582.1"/>
    <property type="molecule type" value="Genomic_DNA"/>
</dbReference>
<reference evidence="1 2" key="1">
    <citation type="journal article" date="2023" name="Int. J. Syst. Evol. Microbiol.">
        <title>Sellimonas catena sp. nov., isolated from human faeces.</title>
        <authorList>
            <person name="Hisatomi A."/>
            <person name="Ohkuma M."/>
            <person name="Sakamoto M."/>
        </authorList>
    </citation>
    <scope>NUCLEOTIDE SEQUENCE [LARGE SCALE GENOMIC DNA]</scope>
    <source>
        <strain evidence="1 2">12EGH17</strain>
    </source>
</reference>
<dbReference type="AlphaFoldDB" id="A0A9W6CAD2"/>
<comment type="caution">
    <text evidence="1">The sequence shown here is derived from an EMBL/GenBank/DDBJ whole genome shotgun (WGS) entry which is preliminary data.</text>
</comment>
<sequence>MGRYYRVAKNLTEEMVSEILKEMLEIPEVERVEFTEDNTKILVLTQEEQYPEVMTRIVNIFSRVGHGCELSFAGFAH</sequence>
<keyword evidence="2" id="KW-1185">Reference proteome</keyword>
<evidence type="ECO:0000313" key="2">
    <source>
        <dbReference type="Proteomes" id="UP001145145"/>
    </source>
</evidence>
<organism evidence="1 2">
    <name type="scientific">Sellimonas catena</name>
    <dbReference type="NCBI Taxonomy" id="2994035"/>
    <lineage>
        <taxon>Bacteria</taxon>
        <taxon>Bacillati</taxon>
        <taxon>Bacillota</taxon>
        <taxon>Clostridia</taxon>
        <taxon>Lachnospirales</taxon>
        <taxon>Lachnospiraceae</taxon>
        <taxon>Sellimonas</taxon>
    </lineage>
</organism>
<accession>A0A9W6CAD2</accession>
<evidence type="ECO:0000313" key="1">
    <source>
        <dbReference type="EMBL" id="GLG05582.1"/>
    </source>
</evidence>
<proteinExistence type="predicted"/>
<name>A0A9W6CAD2_9FIRM</name>
<dbReference type="Proteomes" id="UP001145145">
    <property type="component" value="Unassembled WGS sequence"/>
</dbReference>
<protein>
    <submittedName>
        <fullName evidence="1">Uncharacterized protein</fullName>
    </submittedName>
</protein>